<proteinExistence type="predicted"/>
<protein>
    <submittedName>
        <fullName evidence="2">Uncharacterized protein LOC132800603</fullName>
    </submittedName>
</protein>
<keyword evidence="1" id="KW-1185">Reference proteome</keyword>
<dbReference type="RefSeq" id="XP_060670673.1">
    <property type="nucleotide sequence ID" value="XM_060814690.1"/>
</dbReference>
<gene>
    <name evidence="2" type="primary">LOC132800603</name>
</gene>
<dbReference type="Proteomes" id="UP001652623">
    <property type="component" value="Chromosome 2"/>
</dbReference>
<sequence>MEVDAWSMESSSPFTRDTKVDKDMQSLILLLKCLKIMGKDIQNYLLGIKGNKDRIFRGTCLSAIKILSGGNNETLLINSSKNYRAVNEEGSSLLSDFLLTAVKVAQIF</sequence>
<organism evidence="1 2">
    <name type="scientific">Ziziphus jujuba</name>
    <name type="common">Chinese jujube</name>
    <name type="synonym">Ziziphus sativa</name>
    <dbReference type="NCBI Taxonomy" id="326968"/>
    <lineage>
        <taxon>Eukaryota</taxon>
        <taxon>Viridiplantae</taxon>
        <taxon>Streptophyta</taxon>
        <taxon>Embryophyta</taxon>
        <taxon>Tracheophyta</taxon>
        <taxon>Spermatophyta</taxon>
        <taxon>Magnoliopsida</taxon>
        <taxon>eudicotyledons</taxon>
        <taxon>Gunneridae</taxon>
        <taxon>Pentapetalae</taxon>
        <taxon>rosids</taxon>
        <taxon>fabids</taxon>
        <taxon>Rosales</taxon>
        <taxon>Rhamnaceae</taxon>
        <taxon>Paliureae</taxon>
        <taxon>Ziziphus</taxon>
    </lineage>
</organism>
<name>A0ABM4A1R1_ZIZJJ</name>
<evidence type="ECO:0000313" key="1">
    <source>
        <dbReference type="Proteomes" id="UP001652623"/>
    </source>
</evidence>
<evidence type="ECO:0000313" key="2">
    <source>
        <dbReference type="RefSeq" id="XP_060670673.1"/>
    </source>
</evidence>
<dbReference type="GeneID" id="132800603"/>
<accession>A0ABM4A1R1</accession>
<reference evidence="1" key="1">
    <citation type="submission" date="2025-05" db="UniProtKB">
        <authorList>
            <consortium name="RefSeq"/>
        </authorList>
    </citation>
    <scope>NUCLEOTIDE SEQUENCE [LARGE SCALE GENOMIC DNA]</scope>
</reference>
<reference evidence="2" key="2">
    <citation type="submission" date="2025-08" db="UniProtKB">
        <authorList>
            <consortium name="RefSeq"/>
        </authorList>
    </citation>
    <scope>IDENTIFICATION</scope>
    <source>
        <tissue evidence="2">Seedling</tissue>
    </source>
</reference>